<feature type="compositionally biased region" description="Polar residues" evidence="1">
    <location>
        <begin position="218"/>
        <end position="228"/>
    </location>
</feature>
<reference evidence="3 4" key="1">
    <citation type="submission" date="2019-09" db="EMBL/GenBank/DDBJ databases">
        <title>Genome sequence of Clostridium sp. EA1.</title>
        <authorList>
            <person name="Poehlein A."/>
            <person name="Bengelsdorf F.R."/>
            <person name="Daniel R."/>
        </authorList>
    </citation>
    <scope>NUCLEOTIDE SEQUENCE [LARGE SCALE GENOMIC DNA]</scope>
    <source>
        <strain evidence="3 4">EA1</strain>
    </source>
</reference>
<gene>
    <name evidence="3" type="primary">noc_4</name>
    <name evidence="3" type="ORF">CAFE_11420</name>
</gene>
<dbReference type="EMBL" id="VWXL01000029">
    <property type="protein sequence ID" value="MVB10453.1"/>
    <property type="molecule type" value="Genomic_DNA"/>
</dbReference>
<dbReference type="GO" id="GO:0005694">
    <property type="term" value="C:chromosome"/>
    <property type="evidence" value="ECO:0007669"/>
    <property type="project" value="TreeGrafter"/>
</dbReference>
<proteinExistence type="predicted"/>
<organism evidence="3 4">
    <name type="scientific">Caproicibacter fermentans</name>
    <dbReference type="NCBI Taxonomy" id="2576756"/>
    <lineage>
        <taxon>Bacteria</taxon>
        <taxon>Bacillati</taxon>
        <taxon>Bacillota</taxon>
        <taxon>Clostridia</taxon>
        <taxon>Eubacteriales</taxon>
        <taxon>Acutalibacteraceae</taxon>
        <taxon>Caproicibacter</taxon>
    </lineage>
</organism>
<feature type="compositionally biased region" description="Polar residues" evidence="1">
    <location>
        <begin position="235"/>
        <end position="254"/>
    </location>
</feature>
<accession>A0A6N8HYP5</accession>
<evidence type="ECO:0000313" key="3">
    <source>
        <dbReference type="EMBL" id="MVB10453.1"/>
    </source>
</evidence>
<dbReference type="InterPro" id="IPR050336">
    <property type="entry name" value="Chromosome_partition/occlusion"/>
</dbReference>
<dbReference type="InterPro" id="IPR036086">
    <property type="entry name" value="ParB/Sulfiredoxin_sf"/>
</dbReference>
<feature type="region of interest" description="Disordered" evidence="1">
    <location>
        <begin position="215"/>
        <end position="263"/>
    </location>
</feature>
<comment type="caution">
    <text evidence="3">The sequence shown here is derived from an EMBL/GenBank/DDBJ whole genome shotgun (WGS) entry which is preliminary data.</text>
</comment>
<sequence>MGKLNLANISAGLESVKAITENLDTLAHNESIPAELILPAEDNPYAQNDSEESLKALAQNIQANGLIHPLVVNRISDQEYRLISGERRYNAITMFLNWERISCMVYDHISPNSAALKLHAANLEVREYTTEQKLRFYEETDRLLRDMKESGEYTGPIQKGIAELLGVSDRQVRKYKAIVENLPESIKEAVAQGKLNINEAAKIAAQPHSDLSEEILTDQKSGTSSAFSSDLPAENTETGTGSGFSENDTSQQPLNKEPSKDESDIDHQYWDKKILEAFQQHYGVKELYIYYLFEVPTTLEAIKDMLKPRYGYSGRTVDYSDGIRGDVDARPQKITVESSRKNIDLTYSQVDAFIRESIRNGTWISQNDAKTAILNKFKGKRDL</sequence>
<keyword evidence="4" id="KW-1185">Reference proteome</keyword>
<dbReference type="PANTHER" id="PTHR33375:SF1">
    <property type="entry name" value="CHROMOSOME-PARTITIONING PROTEIN PARB-RELATED"/>
    <property type="match status" value="1"/>
</dbReference>
<dbReference type="Gene3D" id="3.90.1530.10">
    <property type="entry name" value="Conserved hypothetical protein from pyrococcus furiosus pfu- 392566-001, ParB domain"/>
    <property type="match status" value="1"/>
</dbReference>
<dbReference type="Pfam" id="PF02195">
    <property type="entry name" value="ParB_N"/>
    <property type="match status" value="1"/>
</dbReference>
<evidence type="ECO:0000256" key="1">
    <source>
        <dbReference type="SAM" id="MobiDB-lite"/>
    </source>
</evidence>
<protein>
    <submittedName>
        <fullName evidence="3">Nucleoid occlusion protein</fullName>
    </submittedName>
</protein>
<dbReference type="AlphaFoldDB" id="A0A6N8HYP5"/>
<dbReference type="SUPFAM" id="SSF110849">
    <property type="entry name" value="ParB/Sulfiredoxin"/>
    <property type="match status" value="1"/>
</dbReference>
<dbReference type="Proteomes" id="UP000469440">
    <property type="component" value="Unassembled WGS sequence"/>
</dbReference>
<evidence type="ECO:0000313" key="4">
    <source>
        <dbReference type="Proteomes" id="UP000469440"/>
    </source>
</evidence>
<dbReference type="RefSeq" id="WP_156990071.1">
    <property type="nucleotide sequence ID" value="NZ_VWXL01000029.1"/>
</dbReference>
<feature type="domain" description="ParB-like N-terminal" evidence="2">
    <location>
        <begin position="30"/>
        <end position="124"/>
    </location>
</feature>
<evidence type="ECO:0000259" key="2">
    <source>
        <dbReference type="SMART" id="SM00470"/>
    </source>
</evidence>
<dbReference type="InterPro" id="IPR003115">
    <property type="entry name" value="ParB_N"/>
</dbReference>
<dbReference type="SMART" id="SM00470">
    <property type="entry name" value="ParB"/>
    <property type="match status" value="1"/>
</dbReference>
<dbReference type="SUPFAM" id="SSF109709">
    <property type="entry name" value="KorB DNA-binding domain-like"/>
    <property type="match status" value="1"/>
</dbReference>
<name>A0A6N8HYP5_9FIRM</name>
<dbReference type="PANTHER" id="PTHR33375">
    <property type="entry name" value="CHROMOSOME-PARTITIONING PROTEIN PARB-RELATED"/>
    <property type="match status" value="1"/>
</dbReference>
<dbReference type="OrthoDB" id="2064860at2"/>
<dbReference type="GO" id="GO:0007059">
    <property type="term" value="P:chromosome segregation"/>
    <property type="evidence" value="ECO:0007669"/>
    <property type="project" value="TreeGrafter"/>
</dbReference>
<dbReference type="Gene3D" id="1.10.10.2830">
    <property type="match status" value="1"/>
</dbReference>